<evidence type="ECO:0000313" key="1">
    <source>
        <dbReference type="EMBL" id="MDG9700569.1"/>
    </source>
</evidence>
<comment type="caution">
    <text evidence="1">The sequence shown here is derived from an EMBL/GenBank/DDBJ whole genome shotgun (WGS) entry which is preliminary data.</text>
</comment>
<proteinExistence type="predicted"/>
<dbReference type="AlphaFoldDB" id="A0AAW6RNQ1"/>
<accession>A0AAW6RNQ1</accession>
<dbReference type="EMBL" id="JARVII010000049">
    <property type="protein sequence ID" value="MDG9700569.1"/>
    <property type="molecule type" value="Genomic_DNA"/>
</dbReference>
<name>A0AAW6RNQ1_9BURK</name>
<protein>
    <submittedName>
        <fullName evidence="1">Uncharacterized protein</fullName>
    </submittedName>
</protein>
<sequence length="114" mass="13779">MKLTKNDIYTICIKRLAQIFGLDVSQIDLEMNWDCKLFNVKRSFWEINPFEELNDDIEDAANELIFSKIKNNQLMIRTVRDLCEYMVDRYEDDPDLFVKNMFPPFDKAWLEDRK</sequence>
<gene>
    <name evidence="1" type="ORF">QB898_12825</name>
</gene>
<keyword evidence="2" id="KW-1185">Reference proteome</keyword>
<reference evidence="1 2" key="1">
    <citation type="submission" date="2023-04" db="EMBL/GenBank/DDBJ databases">
        <title>Ottowia paracancer sp. nov., isolated from human stomach.</title>
        <authorList>
            <person name="Song Y."/>
        </authorList>
    </citation>
    <scope>NUCLEOTIDE SEQUENCE [LARGE SCALE GENOMIC DNA]</scope>
    <source>
        <strain evidence="1 2">10c7w1</strain>
    </source>
</reference>
<evidence type="ECO:0000313" key="2">
    <source>
        <dbReference type="Proteomes" id="UP001237156"/>
    </source>
</evidence>
<dbReference type="RefSeq" id="WP_279525262.1">
    <property type="nucleotide sequence ID" value="NZ_JARVII010000049.1"/>
</dbReference>
<dbReference type="Proteomes" id="UP001237156">
    <property type="component" value="Unassembled WGS sequence"/>
</dbReference>
<organism evidence="1 2">
    <name type="scientific">Ottowia cancrivicina</name>
    <dbReference type="NCBI Taxonomy" id="3040346"/>
    <lineage>
        <taxon>Bacteria</taxon>
        <taxon>Pseudomonadati</taxon>
        <taxon>Pseudomonadota</taxon>
        <taxon>Betaproteobacteria</taxon>
        <taxon>Burkholderiales</taxon>
        <taxon>Comamonadaceae</taxon>
        <taxon>Ottowia</taxon>
    </lineage>
</organism>